<organism evidence="1 2">
    <name type="scientific">Genlisea aurea</name>
    <dbReference type="NCBI Taxonomy" id="192259"/>
    <lineage>
        <taxon>Eukaryota</taxon>
        <taxon>Viridiplantae</taxon>
        <taxon>Streptophyta</taxon>
        <taxon>Embryophyta</taxon>
        <taxon>Tracheophyta</taxon>
        <taxon>Spermatophyta</taxon>
        <taxon>Magnoliopsida</taxon>
        <taxon>eudicotyledons</taxon>
        <taxon>Gunneridae</taxon>
        <taxon>Pentapetalae</taxon>
        <taxon>asterids</taxon>
        <taxon>lamiids</taxon>
        <taxon>Lamiales</taxon>
        <taxon>Lentibulariaceae</taxon>
        <taxon>Genlisea</taxon>
    </lineage>
</organism>
<dbReference type="AlphaFoldDB" id="S8CGI1"/>
<gene>
    <name evidence="1" type="ORF">M569_08720</name>
</gene>
<keyword evidence="2" id="KW-1185">Reference proteome</keyword>
<sequence>MAPGTPSGPPPACINGSQQKKAAALLPFDDDVVFFFKVIPHINKEEDDDALTLDVSELSPPPVAVISPQFCVGYPLNITILRKVLTHTDFVVTDADANELFKTRAGQFLAVRDRHVLEKVFFSEGRYLVEVAVNHPFVDYAFVVTLLMILEEIHMQGSNN</sequence>
<name>S8CGI1_9LAMI</name>
<dbReference type="EMBL" id="AUSU01003890">
    <property type="protein sequence ID" value="EPS66059.1"/>
    <property type="molecule type" value="Genomic_DNA"/>
</dbReference>
<evidence type="ECO:0000313" key="2">
    <source>
        <dbReference type="Proteomes" id="UP000015453"/>
    </source>
</evidence>
<protein>
    <submittedName>
        <fullName evidence="1">Uncharacterized protein</fullName>
    </submittedName>
</protein>
<evidence type="ECO:0000313" key="1">
    <source>
        <dbReference type="EMBL" id="EPS66059.1"/>
    </source>
</evidence>
<accession>S8CGI1</accession>
<dbReference type="Proteomes" id="UP000015453">
    <property type="component" value="Unassembled WGS sequence"/>
</dbReference>
<dbReference type="OrthoDB" id="97518at2759"/>
<proteinExistence type="predicted"/>
<comment type="caution">
    <text evidence="1">The sequence shown here is derived from an EMBL/GenBank/DDBJ whole genome shotgun (WGS) entry which is preliminary data.</text>
</comment>
<reference evidence="1 2" key="1">
    <citation type="journal article" date="2013" name="BMC Genomics">
        <title>The miniature genome of a carnivorous plant Genlisea aurea contains a low number of genes and short non-coding sequences.</title>
        <authorList>
            <person name="Leushkin E.V."/>
            <person name="Sutormin R.A."/>
            <person name="Nabieva E.R."/>
            <person name="Penin A.A."/>
            <person name="Kondrashov A.S."/>
            <person name="Logacheva M.D."/>
        </authorList>
    </citation>
    <scope>NUCLEOTIDE SEQUENCE [LARGE SCALE GENOMIC DNA]</scope>
</reference>